<name>A0ABU5CDX9_9BACI</name>
<keyword evidence="2" id="KW-1185">Reference proteome</keyword>
<sequence length="156" mass="17972">MSESQEYYGYPSYPYFYYPTNSPAYYPANAYRQFAHQPQVPPQSTSPQAAQAQQQGVEVPGMMPIQQSYIENILRLNKDKSVTVHMRFDDAPKVFKGHIEAAGRDHIIIKDPQSNRRYLLLMVYLDYVVFDEKVNYTYPFQGAAGPTSQLSTYPPR</sequence>
<accession>A0ABU5CDX9</accession>
<evidence type="ECO:0000313" key="2">
    <source>
        <dbReference type="Proteomes" id="UP001228376"/>
    </source>
</evidence>
<organism evidence="1 2">
    <name type="scientific">Tigheibacillus jepli</name>
    <dbReference type="NCBI Taxonomy" id="3035914"/>
    <lineage>
        <taxon>Bacteria</taxon>
        <taxon>Bacillati</taxon>
        <taxon>Bacillota</taxon>
        <taxon>Bacilli</taxon>
        <taxon>Bacillales</taxon>
        <taxon>Bacillaceae</taxon>
        <taxon>Tigheibacillus</taxon>
    </lineage>
</organism>
<protein>
    <submittedName>
        <fullName evidence="1">Spore coat protein GerQ</fullName>
    </submittedName>
</protein>
<keyword evidence="1" id="KW-0167">Capsid protein</keyword>
<dbReference type="Pfam" id="PF09671">
    <property type="entry name" value="Spore_GerQ"/>
    <property type="match status" value="1"/>
</dbReference>
<dbReference type="Proteomes" id="UP001228376">
    <property type="component" value="Unassembled WGS sequence"/>
</dbReference>
<comment type="caution">
    <text evidence="1">The sequence shown here is derived from an EMBL/GenBank/DDBJ whole genome shotgun (WGS) entry which is preliminary data.</text>
</comment>
<dbReference type="NCBIfam" id="TIGR02728">
    <property type="entry name" value="spore_gerQ"/>
    <property type="match status" value="1"/>
</dbReference>
<keyword evidence="1" id="KW-0946">Virion</keyword>
<dbReference type="InterPro" id="IPR014099">
    <property type="entry name" value="Spore_coat_GerQ"/>
</dbReference>
<dbReference type="PIRSF" id="PIRSF038931">
    <property type="entry name" value="GerQ"/>
    <property type="match status" value="1"/>
</dbReference>
<gene>
    <name evidence="1" type="primary">gerQ</name>
    <name evidence="1" type="ORF">P5G51_003040</name>
</gene>
<dbReference type="RefSeq" id="WP_306065385.1">
    <property type="nucleotide sequence ID" value="NZ_JAROCA020000001.1"/>
</dbReference>
<dbReference type="EMBL" id="JAROCA020000001">
    <property type="protein sequence ID" value="MDY0404518.1"/>
    <property type="molecule type" value="Genomic_DNA"/>
</dbReference>
<proteinExistence type="predicted"/>
<evidence type="ECO:0000313" key="1">
    <source>
        <dbReference type="EMBL" id="MDY0404518.1"/>
    </source>
</evidence>
<reference evidence="1 2" key="1">
    <citation type="submission" date="2023-10" db="EMBL/GenBank/DDBJ databases">
        <title>179-bfca-hs.</title>
        <authorList>
            <person name="Miliotis G."/>
            <person name="Sengupta P."/>
            <person name="Hameed A."/>
            <person name="Chuvochina M."/>
            <person name="Mcdonagh F."/>
            <person name="Simpson A.C."/>
            <person name="Singh N.K."/>
            <person name="Rekha P.D."/>
            <person name="Raman K."/>
            <person name="Hugenholtz P."/>
            <person name="Venkateswaran K."/>
        </authorList>
    </citation>
    <scope>NUCLEOTIDE SEQUENCE [LARGE SCALE GENOMIC DNA]</scope>
    <source>
        <strain evidence="1 2">179-BFC-A-HS</strain>
    </source>
</reference>